<proteinExistence type="predicted"/>
<accession>A0A438K911</accession>
<reference evidence="1 2" key="1">
    <citation type="journal article" date="2018" name="PLoS Genet.">
        <title>Population sequencing reveals clonal diversity and ancestral inbreeding in the grapevine cultivar Chardonnay.</title>
        <authorList>
            <person name="Roach M.J."/>
            <person name="Johnson D.L."/>
            <person name="Bohlmann J."/>
            <person name="van Vuuren H.J."/>
            <person name="Jones S.J."/>
            <person name="Pretorius I.S."/>
            <person name="Schmidt S.A."/>
            <person name="Borneman A.R."/>
        </authorList>
    </citation>
    <scope>NUCLEOTIDE SEQUENCE [LARGE SCALE GENOMIC DNA]</scope>
    <source>
        <strain evidence="2">cv. Chardonnay</strain>
        <tissue evidence="1">Leaf</tissue>
    </source>
</reference>
<evidence type="ECO:0000313" key="2">
    <source>
        <dbReference type="Proteomes" id="UP000288805"/>
    </source>
</evidence>
<dbReference type="AlphaFoldDB" id="A0A438K911"/>
<dbReference type="EMBL" id="QGNW01000013">
    <property type="protein sequence ID" value="RVX17689.1"/>
    <property type="molecule type" value="Genomic_DNA"/>
</dbReference>
<sequence length="107" mass="11643">MKVKYHSFGENSFCTGSAFASKVGSCVEDDGWIVSFVHIENIDVSQTCVVAALEMGTTPPAVPASTVSHGWLYFMRAFGSTRLLSSSEVLTGVYSDHFPTWGSAWIR</sequence>
<organism evidence="1 2">
    <name type="scientific">Vitis vinifera</name>
    <name type="common">Grape</name>
    <dbReference type="NCBI Taxonomy" id="29760"/>
    <lineage>
        <taxon>Eukaryota</taxon>
        <taxon>Viridiplantae</taxon>
        <taxon>Streptophyta</taxon>
        <taxon>Embryophyta</taxon>
        <taxon>Tracheophyta</taxon>
        <taxon>Spermatophyta</taxon>
        <taxon>Magnoliopsida</taxon>
        <taxon>eudicotyledons</taxon>
        <taxon>Gunneridae</taxon>
        <taxon>Pentapetalae</taxon>
        <taxon>rosids</taxon>
        <taxon>Vitales</taxon>
        <taxon>Vitaceae</taxon>
        <taxon>Viteae</taxon>
        <taxon>Vitis</taxon>
    </lineage>
</organism>
<comment type="caution">
    <text evidence="1">The sequence shown here is derived from an EMBL/GenBank/DDBJ whole genome shotgun (WGS) entry which is preliminary data.</text>
</comment>
<protein>
    <submittedName>
        <fullName evidence="1">Uncharacterized protein</fullName>
    </submittedName>
</protein>
<dbReference type="Proteomes" id="UP000288805">
    <property type="component" value="Unassembled WGS sequence"/>
</dbReference>
<gene>
    <name evidence="1" type="ORF">CK203_003838</name>
</gene>
<evidence type="ECO:0000313" key="1">
    <source>
        <dbReference type="EMBL" id="RVX17689.1"/>
    </source>
</evidence>
<name>A0A438K911_VITVI</name>